<keyword evidence="5" id="KW-1185">Reference proteome</keyword>
<protein>
    <recommendedName>
        <fullName evidence="3">Yeast cell wall synthesis Kre9/Knh1-like N-terminal domain-containing protein</fullName>
    </recommendedName>
</protein>
<feature type="domain" description="Yeast cell wall synthesis Kre9/Knh1-like N-terminal" evidence="3">
    <location>
        <begin position="25"/>
        <end position="117"/>
    </location>
</feature>
<evidence type="ECO:0000259" key="3">
    <source>
        <dbReference type="Pfam" id="PF10342"/>
    </source>
</evidence>
<accession>A0A8H7QTM6</accession>
<dbReference type="Pfam" id="PF10342">
    <property type="entry name" value="Kre9_KNH"/>
    <property type="match status" value="1"/>
</dbReference>
<organism evidence="4 5">
    <name type="scientific">Mucor plumbeus</name>
    <dbReference type="NCBI Taxonomy" id="97098"/>
    <lineage>
        <taxon>Eukaryota</taxon>
        <taxon>Fungi</taxon>
        <taxon>Fungi incertae sedis</taxon>
        <taxon>Mucoromycota</taxon>
        <taxon>Mucoromycotina</taxon>
        <taxon>Mucoromycetes</taxon>
        <taxon>Mucorales</taxon>
        <taxon>Mucorineae</taxon>
        <taxon>Mucoraceae</taxon>
        <taxon>Mucor</taxon>
    </lineage>
</organism>
<dbReference type="Proteomes" id="UP000650833">
    <property type="component" value="Unassembled WGS sequence"/>
</dbReference>
<feature type="signal peptide" evidence="2">
    <location>
        <begin position="1"/>
        <end position="20"/>
    </location>
</feature>
<evidence type="ECO:0000256" key="2">
    <source>
        <dbReference type="SAM" id="SignalP"/>
    </source>
</evidence>
<evidence type="ECO:0000313" key="4">
    <source>
        <dbReference type="EMBL" id="KAG2197535.1"/>
    </source>
</evidence>
<dbReference type="InterPro" id="IPR018466">
    <property type="entry name" value="Kre9/Knh1-like_N"/>
</dbReference>
<comment type="caution">
    <text evidence="4">The sequence shown here is derived from an EMBL/GenBank/DDBJ whole genome shotgun (WGS) entry which is preliminary data.</text>
</comment>
<dbReference type="OrthoDB" id="5564519at2759"/>
<feature type="chain" id="PRO_5034142788" description="Yeast cell wall synthesis Kre9/Knh1-like N-terminal domain-containing protein" evidence="2">
    <location>
        <begin position="21"/>
        <end position="212"/>
    </location>
</feature>
<evidence type="ECO:0000313" key="5">
    <source>
        <dbReference type="Proteomes" id="UP000650833"/>
    </source>
</evidence>
<reference evidence="4" key="1">
    <citation type="submission" date="2020-12" db="EMBL/GenBank/DDBJ databases">
        <title>Metabolic potential, ecology and presence of endohyphal bacteria is reflected in genomic diversity of Mucoromycotina.</title>
        <authorList>
            <person name="Muszewska A."/>
            <person name="Okrasinska A."/>
            <person name="Steczkiewicz K."/>
            <person name="Drgas O."/>
            <person name="Orlowska M."/>
            <person name="Perlinska-Lenart U."/>
            <person name="Aleksandrzak-Piekarczyk T."/>
            <person name="Szatraj K."/>
            <person name="Zielenkiewicz U."/>
            <person name="Pilsyk S."/>
            <person name="Malc E."/>
            <person name="Mieczkowski P."/>
            <person name="Kruszewska J.S."/>
            <person name="Biernat P."/>
            <person name="Pawlowska J."/>
        </authorList>
    </citation>
    <scope>NUCLEOTIDE SEQUENCE</scope>
    <source>
        <strain evidence="4">CBS 226.32</strain>
    </source>
</reference>
<gene>
    <name evidence="4" type="ORF">INT46_002864</name>
</gene>
<name>A0A8H7QTM6_9FUNG</name>
<evidence type="ECO:0000256" key="1">
    <source>
        <dbReference type="ARBA" id="ARBA00022729"/>
    </source>
</evidence>
<sequence>MKFSLLTAAGVLAAINQATAVTIVTPWASTVWSAGGHGLITWNATSADAGLKCDIYLLNGEFTNSNIVAQITDPATPVDCSIGTYDMYPLNDFAAGSYWIRIGQAASGNWAYSSPFQFNGTGVAKPVSVVSGASAAVSATGTAAISGTAAAAASAASATGKVTATAANASKSAASASASASASHASSGASTTMSINAAAVALGAIAAVALTL</sequence>
<keyword evidence="1 2" id="KW-0732">Signal</keyword>
<proteinExistence type="predicted"/>
<dbReference type="EMBL" id="JAEPRC010000425">
    <property type="protein sequence ID" value="KAG2197535.1"/>
    <property type="molecule type" value="Genomic_DNA"/>
</dbReference>
<dbReference type="AlphaFoldDB" id="A0A8H7QTM6"/>